<evidence type="ECO:0000313" key="2">
    <source>
        <dbReference type="Proteomes" id="UP000007037"/>
    </source>
</evidence>
<dbReference type="KEGG" id="lic:LIC_11888"/>
<evidence type="ECO:0000313" key="1">
    <source>
        <dbReference type="EMBL" id="AAS70474.1"/>
    </source>
</evidence>
<sequence length="445" mass="51659">MYWRLYLTGSVRVKEKQKNPEVGFLRLDLLNMTQIGMRSLGLILIFSSLIFCIPGKKTSNKEIMLIAWLVGEMNSFKEKQVYSNVKYLTGPLGQVEYRGLDHFENQALNGVGKYNWQEAGDATFNVGVTLGAMAWKYKNTRDPDTLALIKRYLEYYKLMQSLNRGGFGRNFVNIEAYNQFPSCNQHGNVGVPLDNKPCGTMRYTDYSFEGQQYKFRYDFSLDATLHSLVGLYWTFIHVEEFREDVVKICADFLRYYETNNYQVKDFNNVELRYGNHTIDINPVAKINEIILKYIARNQITPLGQWQNLITLGSIFVGVIVQSEDANFFNHYMLLKGVGVLVHMGYPLQTGLKNLIVAVKDQGHELAESMDIFFFQDPNKIHVKDKSGFPLYNYHCIEDRTFSDIVGLFYRKPYNKWEFAPYRRCVIPQSSALGLNADFLEAYWLW</sequence>
<organism evidence="1 2">
    <name type="scientific">Leptospira interrogans serogroup Icterohaemorrhagiae serovar copenhageni (strain Fiocruz L1-130)</name>
    <dbReference type="NCBI Taxonomy" id="267671"/>
    <lineage>
        <taxon>Bacteria</taxon>
        <taxon>Pseudomonadati</taxon>
        <taxon>Spirochaetota</taxon>
        <taxon>Spirochaetia</taxon>
        <taxon>Leptospirales</taxon>
        <taxon>Leptospiraceae</taxon>
        <taxon>Leptospira</taxon>
    </lineage>
</organism>
<gene>
    <name evidence="1" type="ordered locus">LIC_11888</name>
</gene>
<dbReference type="Proteomes" id="UP000007037">
    <property type="component" value="Chromosome I"/>
</dbReference>
<accession>Q72R60</accession>
<dbReference type="AlphaFoldDB" id="Q72R60"/>
<protein>
    <submittedName>
        <fullName evidence="1">Uncharacterized protein</fullName>
    </submittedName>
</protein>
<dbReference type="EMBL" id="AE016823">
    <property type="protein sequence ID" value="AAS70474.1"/>
    <property type="molecule type" value="Genomic_DNA"/>
</dbReference>
<reference evidence="1 2" key="1">
    <citation type="journal article" date="2004" name="J. Bacteriol.">
        <title>Comparative genomics of two Leptospira interrogans serovars reveals novel insights into physiology and pathogenesis.</title>
        <authorList>
            <person name="Nascimento A.L."/>
            <person name="Ko A.I."/>
            <person name="Martins E.A."/>
            <person name="Monteiro-Vitorello C.B."/>
            <person name="Ho P.L."/>
            <person name="Haake D.A."/>
            <person name="Verjovski-Almeida S."/>
            <person name="Hartskeerl R.A."/>
            <person name="Marques M.V."/>
            <person name="Oliveira M.C."/>
            <person name="Menck C.F."/>
            <person name="Leite L.C."/>
            <person name="Carrer H."/>
            <person name="Coutinho L.L."/>
            <person name="Degrave W.M."/>
            <person name="Dellagostin O.A."/>
            <person name="El-Dorry H."/>
            <person name="Ferro E.S."/>
            <person name="Ferro M.I."/>
            <person name="Furlan L.R."/>
            <person name="Gamberini M."/>
            <person name="Giglioti E.A."/>
            <person name="Goes-Neto A."/>
            <person name="Goldman G.H."/>
            <person name="Goldman M.H."/>
            <person name="Harakava R."/>
            <person name="Jeronimo S.M."/>
            <person name="Junqueira-De-Azevedo I.L."/>
            <person name="Kimura E.T."/>
            <person name="Kuramae E.E."/>
            <person name="Lemos E.G."/>
            <person name="Lemos M.V."/>
            <person name="Marino C.L."/>
            <person name="Nunes L.R."/>
            <person name="De Oliveira R.C."/>
            <person name="Pereira G.G."/>
            <person name="Reis M.S."/>
            <person name="Schriefer A."/>
            <person name="Siqueira W.J."/>
            <person name="Sommer P."/>
            <person name="Tsai S.M."/>
            <person name="Simpson A.J."/>
            <person name="Ferro J.A."/>
            <person name="Camargo L.E."/>
            <person name="Kitajima J.P."/>
            <person name="Setubal J.C."/>
            <person name="Van Sluys M.A."/>
        </authorList>
    </citation>
    <scope>NUCLEOTIDE SEQUENCE [LARGE SCALE GENOMIC DNA]</scope>
    <source>
        <strain evidence="1 2">Fiocruz L1-130</strain>
    </source>
</reference>
<dbReference type="HOGENOM" id="CLU_634300_0_0_12"/>
<proteinExistence type="predicted"/>
<name>Q72R60_LEPIC</name>